<protein>
    <submittedName>
        <fullName evidence="2">DUF554 domain-containing protein</fullName>
    </submittedName>
</protein>
<feature type="transmembrane region" description="Helical" evidence="1">
    <location>
        <begin position="212"/>
        <end position="233"/>
    </location>
</feature>
<evidence type="ECO:0000256" key="1">
    <source>
        <dbReference type="SAM" id="Phobius"/>
    </source>
</evidence>
<comment type="caution">
    <text evidence="2">The sequence shown here is derived from an EMBL/GenBank/DDBJ whole genome shotgun (WGS) entry which is preliminary data.</text>
</comment>
<dbReference type="PANTHER" id="PTHR36111">
    <property type="entry name" value="INNER MEMBRANE PROTEIN-RELATED"/>
    <property type="match status" value="1"/>
</dbReference>
<evidence type="ECO:0000313" key="3">
    <source>
        <dbReference type="Proteomes" id="UP000244956"/>
    </source>
</evidence>
<organism evidence="2 3">
    <name type="scientific">Marinilabilia rubra</name>
    <dbReference type="NCBI Taxonomy" id="2162893"/>
    <lineage>
        <taxon>Bacteria</taxon>
        <taxon>Pseudomonadati</taxon>
        <taxon>Bacteroidota</taxon>
        <taxon>Bacteroidia</taxon>
        <taxon>Marinilabiliales</taxon>
        <taxon>Marinilabiliaceae</taxon>
        <taxon>Marinilabilia</taxon>
    </lineage>
</organism>
<dbReference type="OrthoDB" id="9797976at2"/>
<feature type="transmembrane region" description="Helical" evidence="1">
    <location>
        <begin position="95"/>
        <end position="118"/>
    </location>
</feature>
<dbReference type="EMBL" id="QEWP01000002">
    <property type="protein sequence ID" value="PWE00770.1"/>
    <property type="molecule type" value="Genomic_DNA"/>
</dbReference>
<keyword evidence="1" id="KW-0812">Transmembrane</keyword>
<dbReference type="InterPro" id="IPR007563">
    <property type="entry name" value="DUF554"/>
</dbReference>
<dbReference type="Pfam" id="PF04474">
    <property type="entry name" value="DUF554"/>
    <property type="match status" value="1"/>
</dbReference>
<dbReference type="AlphaFoldDB" id="A0A2U2BCI5"/>
<keyword evidence="1" id="KW-0472">Membrane</keyword>
<keyword evidence="1" id="KW-1133">Transmembrane helix</keyword>
<feature type="transmembrane region" description="Helical" evidence="1">
    <location>
        <begin position="180"/>
        <end position="200"/>
    </location>
</feature>
<sequence length="234" mass="25263">MTGTLVNVATVIAGSLLGIMFRHRLPRRVVTVVFHGIGLFTIGLGVSMFQESQWIIVVVLALLFGGITGGAIRLEERIEGLSESLKHKFRFQDERFTEGLITAFLLFCMGSLTILGAIDEGVGNGPELLITKAVLDGFAAMALSAAMGIGVLFSIVPLLVYQGGITLLSMWLGNFFAEQVVNELTATGGVLLIGLGINILKLGKIKVTDLLPALLFVVLFAWMKYINLFPFSLF</sequence>
<keyword evidence="3" id="KW-1185">Reference proteome</keyword>
<accession>A0A2U2BCI5</accession>
<feature type="transmembrane region" description="Helical" evidence="1">
    <location>
        <begin position="29"/>
        <end position="48"/>
    </location>
</feature>
<gene>
    <name evidence="2" type="ORF">DDZ16_04030</name>
</gene>
<reference evidence="2 3" key="1">
    <citation type="submission" date="2018-05" db="EMBL/GenBank/DDBJ databases">
        <title>Marinilabilia rubrum sp. nov., isolated from saltern sediment.</title>
        <authorList>
            <person name="Zhang R."/>
        </authorList>
    </citation>
    <scope>NUCLEOTIDE SEQUENCE [LARGE SCALE GENOMIC DNA]</scope>
    <source>
        <strain evidence="2 3">WTE16</strain>
    </source>
</reference>
<name>A0A2U2BCI5_9BACT</name>
<proteinExistence type="predicted"/>
<evidence type="ECO:0000313" key="2">
    <source>
        <dbReference type="EMBL" id="PWE00770.1"/>
    </source>
</evidence>
<feature type="transmembrane region" description="Helical" evidence="1">
    <location>
        <begin position="6"/>
        <end position="22"/>
    </location>
</feature>
<dbReference type="RefSeq" id="WP_109263141.1">
    <property type="nucleotide sequence ID" value="NZ_QEWP01000002.1"/>
</dbReference>
<dbReference type="PANTHER" id="PTHR36111:SF2">
    <property type="entry name" value="INNER MEMBRANE PROTEIN"/>
    <property type="match status" value="1"/>
</dbReference>
<feature type="transmembrane region" description="Helical" evidence="1">
    <location>
        <begin position="138"/>
        <end position="160"/>
    </location>
</feature>
<dbReference type="Proteomes" id="UP000244956">
    <property type="component" value="Unassembled WGS sequence"/>
</dbReference>
<feature type="transmembrane region" description="Helical" evidence="1">
    <location>
        <begin position="54"/>
        <end position="74"/>
    </location>
</feature>